<comment type="caution">
    <text evidence="5">The sequence shown here is derived from an EMBL/GenBank/DDBJ whole genome shotgun (WGS) entry which is preliminary data.</text>
</comment>
<dbReference type="EMBL" id="NQVE01000195">
    <property type="protein sequence ID" value="RAL40009.1"/>
    <property type="molecule type" value="Genomic_DNA"/>
</dbReference>
<keyword evidence="1" id="KW-0547">Nucleotide-binding</keyword>
<dbReference type="PANTHER" id="PTHR27001">
    <property type="entry name" value="OS01G0253100 PROTEIN"/>
    <property type="match status" value="1"/>
</dbReference>
<keyword evidence="6" id="KW-1185">Reference proteome</keyword>
<dbReference type="AlphaFoldDB" id="A0A328D6N7"/>
<evidence type="ECO:0000256" key="1">
    <source>
        <dbReference type="ARBA" id="ARBA00022741"/>
    </source>
</evidence>
<organism evidence="5 6">
    <name type="scientific">Cuscuta australis</name>
    <dbReference type="NCBI Taxonomy" id="267555"/>
    <lineage>
        <taxon>Eukaryota</taxon>
        <taxon>Viridiplantae</taxon>
        <taxon>Streptophyta</taxon>
        <taxon>Embryophyta</taxon>
        <taxon>Tracheophyta</taxon>
        <taxon>Spermatophyta</taxon>
        <taxon>Magnoliopsida</taxon>
        <taxon>eudicotyledons</taxon>
        <taxon>Gunneridae</taxon>
        <taxon>Pentapetalae</taxon>
        <taxon>asterids</taxon>
        <taxon>lamiids</taxon>
        <taxon>Solanales</taxon>
        <taxon>Convolvulaceae</taxon>
        <taxon>Cuscuteae</taxon>
        <taxon>Cuscuta</taxon>
        <taxon>Cuscuta subgen. Grammica</taxon>
        <taxon>Cuscuta sect. Cleistogrammica</taxon>
    </lineage>
</organism>
<dbReference type="Proteomes" id="UP000249390">
    <property type="component" value="Unassembled WGS sequence"/>
</dbReference>
<dbReference type="Gene3D" id="1.10.510.10">
    <property type="entry name" value="Transferase(Phosphotransferase) domain 1"/>
    <property type="match status" value="1"/>
</dbReference>
<evidence type="ECO:0000256" key="3">
    <source>
        <dbReference type="SAM" id="MobiDB-lite"/>
    </source>
</evidence>
<gene>
    <name evidence="5" type="ORF">DM860_008149</name>
</gene>
<proteinExistence type="predicted"/>
<feature type="region of interest" description="Disordered" evidence="3">
    <location>
        <begin position="51"/>
        <end position="72"/>
    </location>
</feature>
<evidence type="ECO:0000256" key="2">
    <source>
        <dbReference type="ARBA" id="ARBA00022840"/>
    </source>
</evidence>
<dbReference type="PANTHER" id="PTHR27001:SF118">
    <property type="entry name" value="OS01G0253100 PROTEIN"/>
    <property type="match status" value="1"/>
</dbReference>
<keyword evidence="2" id="KW-0067">ATP-binding</keyword>
<dbReference type="PROSITE" id="PS50011">
    <property type="entry name" value="PROTEIN_KINASE_DOM"/>
    <property type="match status" value="1"/>
</dbReference>
<dbReference type="SUPFAM" id="SSF56112">
    <property type="entry name" value="Protein kinase-like (PK-like)"/>
    <property type="match status" value="1"/>
</dbReference>
<dbReference type="Gene3D" id="3.30.200.20">
    <property type="entry name" value="Phosphorylase Kinase, domain 1"/>
    <property type="match status" value="1"/>
</dbReference>
<dbReference type="GO" id="GO:0005524">
    <property type="term" value="F:ATP binding"/>
    <property type="evidence" value="ECO:0007669"/>
    <property type="project" value="UniProtKB-KW"/>
</dbReference>
<dbReference type="InterPro" id="IPR001245">
    <property type="entry name" value="Ser-Thr/Tyr_kinase_cat_dom"/>
</dbReference>
<feature type="domain" description="Protein kinase" evidence="4">
    <location>
        <begin position="40"/>
        <end position="342"/>
    </location>
</feature>
<dbReference type="InterPro" id="IPR000719">
    <property type="entry name" value="Prot_kinase_dom"/>
</dbReference>
<reference evidence="5 6" key="1">
    <citation type="submission" date="2018-06" db="EMBL/GenBank/DDBJ databases">
        <title>The Genome of Cuscuta australis (Dodder) Provides Insight into the Evolution of Plant Parasitism.</title>
        <authorList>
            <person name="Liu H."/>
        </authorList>
    </citation>
    <scope>NUCLEOTIDE SEQUENCE [LARGE SCALE GENOMIC DNA]</scope>
    <source>
        <strain evidence="6">cv. Yunnan</strain>
        <tissue evidence="5">Vines</tissue>
    </source>
</reference>
<sequence>MDWARCFSPAREERRRMPPLPTTSLKKFTYKKLRKATNKFNATNKIGEDTYKGTLRRRRAANPNPERRHEPKKTVRVVVRNLGRRGLLLADLPKCLSEIKKLETLSHPNLVPLLGYCAEPDGRRRHRAHCFLVFDLIENGSARDHLIAPNPRHKPVAWERRIKIALQTGRALEHLHERGVMYRAFGSKTVLLDAGLDVRLAYFVFPKLNAYKTASELAAEASPDAEEMLLSRAPELHTSYSTTKENDVWGFGTFLCETLMGKPLLPSGRDDGNNGDGDKERGVLGALMERFSDRKRLEENMDPRLRSYYDAATVLKIVTIAGMCFQKRPEARPSMKQVNKLLDKICDDESNKVEYRDGDFLSFDH</sequence>
<dbReference type="InterPro" id="IPR011009">
    <property type="entry name" value="Kinase-like_dom_sf"/>
</dbReference>
<evidence type="ECO:0000259" key="4">
    <source>
        <dbReference type="PROSITE" id="PS50011"/>
    </source>
</evidence>
<dbReference type="GO" id="GO:0005886">
    <property type="term" value="C:plasma membrane"/>
    <property type="evidence" value="ECO:0007669"/>
    <property type="project" value="TreeGrafter"/>
</dbReference>
<dbReference type="GO" id="GO:0004672">
    <property type="term" value="F:protein kinase activity"/>
    <property type="evidence" value="ECO:0007669"/>
    <property type="project" value="InterPro"/>
</dbReference>
<evidence type="ECO:0000313" key="6">
    <source>
        <dbReference type="Proteomes" id="UP000249390"/>
    </source>
</evidence>
<name>A0A328D6N7_9ASTE</name>
<protein>
    <recommendedName>
        <fullName evidence="4">Protein kinase domain-containing protein</fullName>
    </recommendedName>
</protein>
<evidence type="ECO:0000313" key="5">
    <source>
        <dbReference type="EMBL" id="RAL40009.1"/>
    </source>
</evidence>
<accession>A0A328D6N7</accession>
<dbReference type="Pfam" id="PF07714">
    <property type="entry name" value="PK_Tyr_Ser-Thr"/>
    <property type="match status" value="1"/>
</dbReference>